<name>A0A2K2FZ83_9SPHN</name>
<comment type="caution">
    <text evidence="2">The sequence shown here is derived from an EMBL/GenBank/DDBJ whole genome shotgun (WGS) entry which is preliminary data.</text>
</comment>
<sequence length="204" mass="23029">MSFPESLSGGRKQSYEEQRASPRFALLLRASKLIGVHGEYLCIVRDVSETGVKLRLFHALATERRLALESAAGDRITVEKMWETDGEAGFRFEDPIDVQRFIAEAGPYPKRPIRICVDHEAHVTIAGETAFAKVRDLSRQGAGIETDHYLAIGQHLRIASSMMPEFEATVCWRQHPSYGIVFRQLMSLEELAVRAFHMQEANAR</sequence>
<dbReference type="OrthoDB" id="7929489at2"/>
<feature type="domain" description="PilZ" evidence="1">
    <location>
        <begin position="17"/>
        <end position="98"/>
    </location>
</feature>
<dbReference type="GO" id="GO:0035438">
    <property type="term" value="F:cyclic-di-GMP binding"/>
    <property type="evidence" value="ECO:0007669"/>
    <property type="project" value="InterPro"/>
</dbReference>
<dbReference type="Proteomes" id="UP000236327">
    <property type="component" value="Unassembled WGS sequence"/>
</dbReference>
<accession>A0A2K2FZ83</accession>
<dbReference type="EMBL" id="LYMM01000040">
    <property type="protein sequence ID" value="PNU04099.1"/>
    <property type="molecule type" value="Genomic_DNA"/>
</dbReference>
<gene>
    <name evidence="2" type="ORF">A8V01_05755</name>
</gene>
<feature type="domain" description="PilZ" evidence="1">
    <location>
        <begin position="117"/>
        <end position="187"/>
    </location>
</feature>
<organism evidence="2 3">
    <name type="scientific">Novosphingobium guangzhouense</name>
    <dbReference type="NCBI Taxonomy" id="1850347"/>
    <lineage>
        <taxon>Bacteria</taxon>
        <taxon>Pseudomonadati</taxon>
        <taxon>Pseudomonadota</taxon>
        <taxon>Alphaproteobacteria</taxon>
        <taxon>Sphingomonadales</taxon>
        <taxon>Sphingomonadaceae</taxon>
        <taxon>Novosphingobium</taxon>
    </lineage>
</organism>
<evidence type="ECO:0000313" key="3">
    <source>
        <dbReference type="Proteomes" id="UP000236327"/>
    </source>
</evidence>
<evidence type="ECO:0000313" key="2">
    <source>
        <dbReference type="EMBL" id="PNU04099.1"/>
    </source>
</evidence>
<dbReference type="Gene3D" id="2.40.10.220">
    <property type="entry name" value="predicted glycosyltransferase like domains"/>
    <property type="match status" value="1"/>
</dbReference>
<reference evidence="2 3" key="1">
    <citation type="submission" date="2016-05" db="EMBL/GenBank/DDBJ databases">
        <title>Complete genome sequence of Novosphingobium guangzhouense SA925(T).</title>
        <authorList>
            <person name="Sha S."/>
        </authorList>
    </citation>
    <scope>NUCLEOTIDE SEQUENCE [LARGE SCALE GENOMIC DNA]</scope>
    <source>
        <strain evidence="2 3">SA925</strain>
    </source>
</reference>
<dbReference type="RefSeq" id="WP_103096697.1">
    <property type="nucleotide sequence ID" value="NZ_LYMM01000040.1"/>
</dbReference>
<protein>
    <submittedName>
        <fullName evidence="2">Pilus assembly protein PilZ</fullName>
    </submittedName>
</protein>
<dbReference type="Pfam" id="PF07238">
    <property type="entry name" value="PilZ"/>
    <property type="match status" value="2"/>
</dbReference>
<proteinExistence type="predicted"/>
<keyword evidence="3" id="KW-1185">Reference proteome</keyword>
<dbReference type="AlphaFoldDB" id="A0A2K2FZ83"/>
<dbReference type="SUPFAM" id="SSF141371">
    <property type="entry name" value="PilZ domain-like"/>
    <property type="match status" value="2"/>
</dbReference>
<dbReference type="InterPro" id="IPR009875">
    <property type="entry name" value="PilZ_domain"/>
</dbReference>
<evidence type="ECO:0000259" key="1">
    <source>
        <dbReference type="Pfam" id="PF07238"/>
    </source>
</evidence>